<feature type="compositionally biased region" description="Polar residues" evidence="1">
    <location>
        <begin position="380"/>
        <end position="393"/>
    </location>
</feature>
<dbReference type="EMBL" id="CAXLJL010000057">
    <property type="protein sequence ID" value="CAL5130145.1"/>
    <property type="molecule type" value="Genomic_DNA"/>
</dbReference>
<feature type="region of interest" description="Disordered" evidence="1">
    <location>
        <begin position="791"/>
        <end position="811"/>
    </location>
</feature>
<comment type="caution">
    <text evidence="2">The sequence shown here is derived from an EMBL/GenBank/DDBJ whole genome shotgun (WGS) entry which is preliminary data.</text>
</comment>
<proteinExistence type="predicted"/>
<feature type="region of interest" description="Disordered" evidence="1">
    <location>
        <begin position="739"/>
        <end position="761"/>
    </location>
</feature>
<evidence type="ECO:0000256" key="1">
    <source>
        <dbReference type="SAM" id="MobiDB-lite"/>
    </source>
</evidence>
<feature type="compositionally biased region" description="Low complexity" evidence="1">
    <location>
        <begin position="670"/>
        <end position="679"/>
    </location>
</feature>
<feature type="region of interest" description="Disordered" evidence="1">
    <location>
        <begin position="376"/>
        <end position="396"/>
    </location>
</feature>
<evidence type="ECO:0000313" key="3">
    <source>
        <dbReference type="Proteomes" id="UP001497525"/>
    </source>
</evidence>
<organism evidence="2 3">
    <name type="scientific">Calicophoron daubneyi</name>
    <name type="common">Rumen fluke</name>
    <name type="synonym">Paramphistomum daubneyi</name>
    <dbReference type="NCBI Taxonomy" id="300641"/>
    <lineage>
        <taxon>Eukaryota</taxon>
        <taxon>Metazoa</taxon>
        <taxon>Spiralia</taxon>
        <taxon>Lophotrochozoa</taxon>
        <taxon>Platyhelminthes</taxon>
        <taxon>Trematoda</taxon>
        <taxon>Digenea</taxon>
        <taxon>Plagiorchiida</taxon>
        <taxon>Pronocephalata</taxon>
        <taxon>Paramphistomoidea</taxon>
        <taxon>Paramphistomidae</taxon>
        <taxon>Calicophoron</taxon>
    </lineage>
</organism>
<protein>
    <submittedName>
        <fullName evidence="2">Uncharacterized protein</fullName>
    </submittedName>
</protein>
<dbReference type="AlphaFoldDB" id="A0AAV2SYV2"/>
<evidence type="ECO:0000313" key="2">
    <source>
        <dbReference type="EMBL" id="CAL5130145.1"/>
    </source>
</evidence>
<feature type="compositionally biased region" description="Polar residues" evidence="1">
    <location>
        <begin position="837"/>
        <end position="847"/>
    </location>
</feature>
<feature type="region of interest" description="Disordered" evidence="1">
    <location>
        <begin position="53"/>
        <end position="73"/>
    </location>
</feature>
<feature type="region of interest" description="Disordered" evidence="1">
    <location>
        <begin position="666"/>
        <end position="718"/>
    </location>
</feature>
<feature type="compositionally biased region" description="Polar residues" evidence="1">
    <location>
        <begin position="739"/>
        <end position="757"/>
    </location>
</feature>
<reference evidence="2" key="1">
    <citation type="submission" date="2024-06" db="EMBL/GenBank/DDBJ databases">
        <authorList>
            <person name="Liu X."/>
            <person name="Lenzi L."/>
            <person name="Haldenby T S."/>
            <person name="Uol C."/>
        </authorList>
    </citation>
    <scope>NUCLEOTIDE SEQUENCE</scope>
</reference>
<accession>A0AAV2SYV2</accession>
<dbReference type="Proteomes" id="UP001497525">
    <property type="component" value="Unassembled WGS sequence"/>
</dbReference>
<feature type="region of interest" description="Disordered" evidence="1">
    <location>
        <begin position="833"/>
        <end position="908"/>
    </location>
</feature>
<feature type="compositionally biased region" description="Basic and acidic residues" evidence="1">
    <location>
        <begin position="683"/>
        <end position="697"/>
    </location>
</feature>
<gene>
    <name evidence="2" type="ORF">CDAUBV1_LOCUS1577</name>
</gene>
<sequence length="1123" mass="124232">MQSGTLSNPSSNSHAWLTLTNQFAESQINAKEFVELPLISSYNNAFLETITEEGSEFEPSEDGSSSYDHSDHQHLNSDVASHIYDQLRRQSMIGDLDCVDSEDCISIPISPTNSPILQKIREKMHLAPKSQSARRWHPQHNCSETGSKSIVVDSTLKGPCKPEECQTAVSKITNLLQTSSSPSVNQIDQPISCQVGNGVSNLITESTTKPMFRDSEHKSTSQTSCCSLERGIPLQTNEQTQTMLWKDEDQDEDLLVLKTKGNNSELVWSLESNKIQTVKDSQVESNKKAEISGAQSADYLTSVLSAYAQSDQNARNHQGGIGFQPICSEEKYGVQAGKHYLGSLKTSSSSVPMTQEIRQETTNKNTQGNMLPTMWDSNERNLGQTPQQHNDQSALLKEQQRAEQSSLHTSLLCTATATNRMPPPKPCLDGKPLVLAPPTHPGPVNPKSAVVQMNNKLPNVNQVETNVSRDCTGSSNNVSICLSTTAGNSCSVYANVLNPTLSGDYSVANMRTDINTTCVGNGVNGVNGALGYCFPAPNATDYHNHYAAQSCSGDYQEVGDFLREGPESLVQQSAFRSDHILDSIMNSGNYMYPEFFQSSVQQSSVNNFYEPVENFNQNNVYLTSTPASSISSKLHFTGYTEFSTFSKFPPCENSTRVIEAQHPKLLKSMNGNTTGTVNGYNKQDIDQSKPKQTRGEGEQQMGNPNFSPKEKGFKKKSVSSFESSKDVVTSSPMWIANSTPLSHSCSQRTSSSAQKPNSSDRKITLCKKIEACIWKGQLPAQEIPKVLGSASHMVKPGSSQTNSEPLRPIHRSPAVVGVSELLSKTDEELQGLMQKSEGPNQQNNSERASVARRTEEYQKSSGESSGQQNSSASGLLDHSPLRRRFRAERYNEPDLGAPESDSDNVDRRSFYDYGCDDEDEESDNNIYREPLDEIHGSRDGVLKDKTELFNIPYEQATSILQQLYQFESCNPVLSWSDSCEKPLYSESTRFAAEDHTEFWDLPFIDSDSVVGEPPPAKLGWDRSSIEKAKTADLDEVTLSSVHVQRRSSRGSISELNYSGCRVEPQSKQLISPQDHSNKGKRAKIRSRREFHSCDSSTDVKRGSRFRKFTTPWIRRLCSCVRVP</sequence>
<feature type="region of interest" description="Disordered" evidence="1">
    <location>
        <begin position="1066"/>
        <end position="1089"/>
    </location>
</feature>
<name>A0AAV2SYV2_CALDB</name>
<feature type="compositionally biased region" description="Low complexity" evidence="1">
    <location>
        <begin position="859"/>
        <end position="874"/>
    </location>
</feature>